<dbReference type="OrthoDB" id="10640559at2759"/>
<dbReference type="Proteomes" id="UP000249619">
    <property type="component" value="Unassembled WGS sequence"/>
</dbReference>
<accession>A0A364N725</accession>
<organism evidence="2 3">
    <name type="scientific">Stemphylium lycopersici</name>
    <name type="common">Tomato gray leaf spot disease fungus</name>
    <name type="synonym">Thyrospora lycopersici</name>
    <dbReference type="NCBI Taxonomy" id="183478"/>
    <lineage>
        <taxon>Eukaryota</taxon>
        <taxon>Fungi</taxon>
        <taxon>Dikarya</taxon>
        <taxon>Ascomycota</taxon>
        <taxon>Pezizomycotina</taxon>
        <taxon>Dothideomycetes</taxon>
        <taxon>Pleosporomycetidae</taxon>
        <taxon>Pleosporales</taxon>
        <taxon>Pleosporineae</taxon>
        <taxon>Pleosporaceae</taxon>
        <taxon>Stemphylium</taxon>
    </lineage>
</organism>
<comment type="caution">
    <text evidence="2">The sequence shown here is derived from an EMBL/GenBank/DDBJ whole genome shotgun (WGS) entry which is preliminary data.</text>
</comment>
<evidence type="ECO:0000256" key="1">
    <source>
        <dbReference type="SAM" id="MobiDB-lite"/>
    </source>
</evidence>
<evidence type="ECO:0000313" key="2">
    <source>
        <dbReference type="EMBL" id="RAR12933.1"/>
    </source>
</evidence>
<reference evidence="3" key="1">
    <citation type="submission" date="2018-05" db="EMBL/GenBank/DDBJ databases">
        <title>Draft genome sequence of Stemphylium lycopersici strain CIDEFI 213.</title>
        <authorList>
            <person name="Medina R."/>
            <person name="Franco M.E.E."/>
            <person name="Lucentini C.G."/>
            <person name="Saparrat M.C.N."/>
            <person name="Balatti P.A."/>
        </authorList>
    </citation>
    <scope>NUCLEOTIDE SEQUENCE [LARGE SCALE GENOMIC DNA]</scope>
    <source>
        <strain evidence="3">CIDEFI 213</strain>
    </source>
</reference>
<keyword evidence="3" id="KW-1185">Reference proteome</keyword>
<feature type="region of interest" description="Disordered" evidence="1">
    <location>
        <begin position="1"/>
        <end position="20"/>
    </location>
</feature>
<name>A0A364N725_STELY</name>
<evidence type="ECO:0000313" key="3">
    <source>
        <dbReference type="Proteomes" id="UP000249619"/>
    </source>
</evidence>
<sequence length="164" mass="18618">MSQRLDSLTEDPGGRLRATATAFTPNSINDSRVQAIYDNQHNFSIYGDSTPAPTARETPGEDIVEQLFAYKDRKHQDEITTLSAKLAQLEKETPEEQFTRLCALRNVEIKALKEAAEKMHKKGEMVKAEIKEKEGTLKMLEGEIKKVLPVAEFTIREERKGKRK</sequence>
<protein>
    <submittedName>
        <fullName evidence="2">Uncharacterized protein</fullName>
    </submittedName>
</protein>
<dbReference type="AlphaFoldDB" id="A0A364N725"/>
<proteinExistence type="predicted"/>
<gene>
    <name evidence="2" type="ORF">DDE83_003731</name>
</gene>
<dbReference type="EMBL" id="QGDH01000043">
    <property type="protein sequence ID" value="RAR12933.1"/>
    <property type="molecule type" value="Genomic_DNA"/>
</dbReference>